<organism evidence="2 3">
    <name type="scientific">Paenibacillus amylolyticus</name>
    <dbReference type="NCBI Taxonomy" id="1451"/>
    <lineage>
        <taxon>Bacteria</taxon>
        <taxon>Bacillati</taxon>
        <taxon>Bacillota</taxon>
        <taxon>Bacilli</taxon>
        <taxon>Bacillales</taxon>
        <taxon>Paenibacillaceae</taxon>
        <taxon>Paenibacillus</taxon>
    </lineage>
</organism>
<accession>A0A117I2Z6</accession>
<evidence type="ECO:0000256" key="1">
    <source>
        <dbReference type="SAM" id="MobiDB-lite"/>
    </source>
</evidence>
<feature type="region of interest" description="Disordered" evidence="1">
    <location>
        <begin position="18"/>
        <end position="40"/>
    </location>
</feature>
<sequence length="40" mass="4538">MYDIDKLVFSSEGVQSEYNNDDKCNEIEDSHGDQEGIPCI</sequence>
<feature type="compositionally biased region" description="Basic and acidic residues" evidence="1">
    <location>
        <begin position="20"/>
        <end position="34"/>
    </location>
</feature>
<gene>
    <name evidence="2" type="ORF">PAHA3_4662</name>
</gene>
<proteinExistence type="predicted"/>
<evidence type="ECO:0000313" key="2">
    <source>
        <dbReference type="EMBL" id="GAS84559.1"/>
    </source>
</evidence>
<dbReference type="EMBL" id="BCNV01000005">
    <property type="protein sequence ID" value="GAS84559.1"/>
    <property type="molecule type" value="Genomic_DNA"/>
</dbReference>
<name>A0A117I2Z6_PAEAM</name>
<dbReference type="AlphaFoldDB" id="A0A117I2Z6"/>
<reference evidence="2 3" key="1">
    <citation type="journal article" date="2016" name="Genome Announc.">
        <title>Draft Genome Sequence of Paenibacillus amylolyticus Heshi-A3, Isolated from Fermented Rice Bran in a Japanese Fermented Seafood Dish.</title>
        <authorList>
            <person name="Akuzawa S."/>
            <person name="Nagaoka J."/>
            <person name="Kanekatsu M."/>
            <person name="Kubota E."/>
            <person name="Ohtake R."/>
            <person name="Suzuki T."/>
            <person name="Kanesaki Y."/>
        </authorList>
    </citation>
    <scope>NUCLEOTIDE SEQUENCE [LARGE SCALE GENOMIC DNA]</scope>
    <source>
        <strain evidence="2 3">Heshi-A3</strain>
    </source>
</reference>
<evidence type="ECO:0000313" key="3">
    <source>
        <dbReference type="Proteomes" id="UP000069697"/>
    </source>
</evidence>
<dbReference type="Proteomes" id="UP000069697">
    <property type="component" value="Unassembled WGS sequence"/>
</dbReference>
<comment type="caution">
    <text evidence="2">The sequence shown here is derived from an EMBL/GenBank/DDBJ whole genome shotgun (WGS) entry which is preliminary data.</text>
</comment>
<protein>
    <submittedName>
        <fullName evidence="2">Uncharacterized protein</fullName>
    </submittedName>
</protein>
<reference evidence="3" key="2">
    <citation type="submission" date="2016-01" db="EMBL/GenBank/DDBJ databases">
        <title>Draft Genome Sequence of Paenibacillus amylolyticus Heshi-A3 that Was Isolated from Fermented Rice Bran with Aging Salted Mackerel, Which Was Named Heshiko as Traditional Fermented Seafood in Japan.</title>
        <authorList>
            <person name="Akuzawa S."/>
            <person name="Nakagawa J."/>
            <person name="Kanekatsu T."/>
            <person name="Kubota E."/>
            <person name="Ohtake R."/>
            <person name="Suzuki T."/>
            <person name="Kanesaki Y."/>
        </authorList>
    </citation>
    <scope>NUCLEOTIDE SEQUENCE [LARGE SCALE GENOMIC DNA]</scope>
    <source>
        <strain evidence="3">Heshi-A3</strain>
    </source>
</reference>